<accession>A0A5B7D753</accession>
<evidence type="ECO:0000313" key="1">
    <source>
        <dbReference type="EMBL" id="MPC17131.1"/>
    </source>
</evidence>
<keyword evidence="2" id="KW-1185">Reference proteome</keyword>
<proteinExistence type="predicted"/>
<comment type="caution">
    <text evidence="1">The sequence shown here is derived from an EMBL/GenBank/DDBJ whole genome shotgun (WGS) entry which is preliminary data.</text>
</comment>
<reference evidence="1 2" key="1">
    <citation type="submission" date="2019-05" db="EMBL/GenBank/DDBJ databases">
        <title>Another draft genome of Portunus trituberculatus and its Hox gene families provides insights of decapod evolution.</title>
        <authorList>
            <person name="Jeong J.-H."/>
            <person name="Song I."/>
            <person name="Kim S."/>
            <person name="Choi T."/>
            <person name="Kim D."/>
            <person name="Ryu S."/>
            <person name="Kim W."/>
        </authorList>
    </citation>
    <scope>NUCLEOTIDE SEQUENCE [LARGE SCALE GENOMIC DNA]</scope>
    <source>
        <tissue evidence="1">Muscle</tissue>
    </source>
</reference>
<dbReference type="EMBL" id="VSRR010000561">
    <property type="protein sequence ID" value="MPC17131.1"/>
    <property type="molecule type" value="Genomic_DNA"/>
</dbReference>
<dbReference type="AlphaFoldDB" id="A0A5B7D753"/>
<evidence type="ECO:0000313" key="2">
    <source>
        <dbReference type="Proteomes" id="UP000324222"/>
    </source>
</evidence>
<sequence>MMGYVEQKKAVFGAYNLLYGLQNLLDNQNGIHIYTKDLESHYDSNHLVLKTENKDHIHIQSCFSSTRKLKKYERRAKHSR</sequence>
<organism evidence="1 2">
    <name type="scientific">Portunus trituberculatus</name>
    <name type="common">Swimming crab</name>
    <name type="synonym">Neptunus trituberculatus</name>
    <dbReference type="NCBI Taxonomy" id="210409"/>
    <lineage>
        <taxon>Eukaryota</taxon>
        <taxon>Metazoa</taxon>
        <taxon>Ecdysozoa</taxon>
        <taxon>Arthropoda</taxon>
        <taxon>Crustacea</taxon>
        <taxon>Multicrustacea</taxon>
        <taxon>Malacostraca</taxon>
        <taxon>Eumalacostraca</taxon>
        <taxon>Eucarida</taxon>
        <taxon>Decapoda</taxon>
        <taxon>Pleocyemata</taxon>
        <taxon>Brachyura</taxon>
        <taxon>Eubrachyura</taxon>
        <taxon>Portunoidea</taxon>
        <taxon>Portunidae</taxon>
        <taxon>Portuninae</taxon>
        <taxon>Portunus</taxon>
    </lineage>
</organism>
<protein>
    <submittedName>
        <fullName evidence="1">Uncharacterized protein</fullName>
    </submittedName>
</protein>
<name>A0A5B7D753_PORTR</name>
<gene>
    <name evidence="1" type="ORF">E2C01_009978</name>
</gene>
<dbReference type="Proteomes" id="UP000324222">
    <property type="component" value="Unassembled WGS sequence"/>
</dbReference>